<feature type="compositionally biased region" description="Low complexity" evidence="1">
    <location>
        <begin position="888"/>
        <end position="904"/>
    </location>
</feature>
<reference evidence="2 3" key="1">
    <citation type="journal article" date="2021" name="Elife">
        <title>Chloroplast acquisition without the gene transfer in kleptoplastic sea slugs, Plakobranchus ocellatus.</title>
        <authorList>
            <person name="Maeda T."/>
            <person name="Takahashi S."/>
            <person name="Yoshida T."/>
            <person name="Shimamura S."/>
            <person name="Takaki Y."/>
            <person name="Nagai Y."/>
            <person name="Toyoda A."/>
            <person name="Suzuki Y."/>
            <person name="Arimoto A."/>
            <person name="Ishii H."/>
            <person name="Satoh N."/>
            <person name="Nishiyama T."/>
            <person name="Hasebe M."/>
            <person name="Maruyama T."/>
            <person name="Minagawa J."/>
            <person name="Obokata J."/>
            <person name="Shigenobu S."/>
        </authorList>
    </citation>
    <scope>NUCLEOTIDE SEQUENCE [LARGE SCALE GENOMIC DNA]</scope>
</reference>
<dbReference type="EMBL" id="BLXT01000480">
    <property type="protein sequence ID" value="GFN77483.1"/>
    <property type="molecule type" value="Genomic_DNA"/>
</dbReference>
<feature type="compositionally biased region" description="Basic residues" evidence="1">
    <location>
        <begin position="1136"/>
        <end position="1146"/>
    </location>
</feature>
<feature type="compositionally biased region" description="Polar residues" evidence="1">
    <location>
        <begin position="433"/>
        <end position="442"/>
    </location>
</feature>
<feature type="region of interest" description="Disordered" evidence="1">
    <location>
        <begin position="355"/>
        <end position="410"/>
    </location>
</feature>
<dbReference type="PANTHER" id="PTHR23186:SF4">
    <property type="entry name" value="GH22790P"/>
    <property type="match status" value="1"/>
</dbReference>
<dbReference type="PANTHER" id="PTHR23186">
    <property type="entry name" value="RETINOIC ACID-INDUCED PROTEIN 2"/>
    <property type="match status" value="1"/>
</dbReference>
<feature type="compositionally biased region" description="Low complexity" evidence="1">
    <location>
        <begin position="470"/>
        <end position="479"/>
    </location>
</feature>
<evidence type="ECO:0000313" key="3">
    <source>
        <dbReference type="Proteomes" id="UP000735302"/>
    </source>
</evidence>
<feature type="compositionally biased region" description="Polar residues" evidence="1">
    <location>
        <begin position="743"/>
        <end position="762"/>
    </location>
</feature>
<dbReference type="InterPro" id="IPR026092">
    <property type="entry name" value="RAI2/SOBP"/>
</dbReference>
<evidence type="ECO:0000256" key="1">
    <source>
        <dbReference type="SAM" id="MobiDB-lite"/>
    </source>
</evidence>
<feature type="compositionally biased region" description="Acidic residues" evidence="1">
    <location>
        <begin position="179"/>
        <end position="206"/>
    </location>
</feature>
<dbReference type="GO" id="GO:0048513">
    <property type="term" value="P:animal organ development"/>
    <property type="evidence" value="ECO:0007669"/>
    <property type="project" value="TreeGrafter"/>
</dbReference>
<organism evidence="2 3">
    <name type="scientific">Plakobranchus ocellatus</name>
    <dbReference type="NCBI Taxonomy" id="259542"/>
    <lineage>
        <taxon>Eukaryota</taxon>
        <taxon>Metazoa</taxon>
        <taxon>Spiralia</taxon>
        <taxon>Lophotrochozoa</taxon>
        <taxon>Mollusca</taxon>
        <taxon>Gastropoda</taxon>
        <taxon>Heterobranchia</taxon>
        <taxon>Euthyneura</taxon>
        <taxon>Panpulmonata</taxon>
        <taxon>Sacoglossa</taxon>
        <taxon>Placobranchoidea</taxon>
        <taxon>Plakobranchidae</taxon>
        <taxon>Plakobranchus</taxon>
    </lineage>
</organism>
<dbReference type="AlphaFoldDB" id="A0AAV3Y5W6"/>
<gene>
    <name evidence="2" type="ORF">PoB_000398900</name>
</gene>
<feature type="region of interest" description="Disordered" evidence="1">
    <location>
        <begin position="740"/>
        <end position="785"/>
    </location>
</feature>
<feature type="compositionally biased region" description="Polar residues" evidence="1">
    <location>
        <begin position="166"/>
        <end position="177"/>
    </location>
</feature>
<comment type="caution">
    <text evidence="2">The sequence shown here is derived from an EMBL/GenBank/DDBJ whole genome shotgun (WGS) entry which is preliminary data.</text>
</comment>
<feature type="region of interest" description="Disordered" evidence="1">
    <location>
        <begin position="633"/>
        <end position="694"/>
    </location>
</feature>
<feature type="compositionally biased region" description="Low complexity" evidence="1">
    <location>
        <begin position="668"/>
        <end position="694"/>
    </location>
</feature>
<feature type="compositionally biased region" description="Polar residues" evidence="1">
    <location>
        <begin position="511"/>
        <end position="523"/>
    </location>
</feature>
<name>A0AAV3Y5W6_9GAST</name>
<dbReference type="Pfam" id="PF15279">
    <property type="entry name" value="SOBP"/>
    <property type="match status" value="2"/>
</dbReference>
<evidence type="ECO:0000313" key="2">
    <source>
        <dbReference type="EMBL" id="GFN77483.1"/>
    </source>
</evidence>
<feature type="region of interest" description="Disordered" evidence="1">
    <location>
        <begin position="427"/>
        <end position="524"/>
    </location>
</feature>
<feature type="compositionally biased region" description="Polar residues" evidence="1">
    <location>
        <begin position="1074"/>
        <end position="1084"/>
    </location>
</feature>
<feature type="region of interest" description="Disordered" evidence="1">
    <location>
        <begin position="25"/>
        <end position="91"/>
    </location>
</feature>
<sequence length="1146" mass="123855">MNELLGWYGLPKMDKADTTRLSLAESYPASSGGHCTYLPSKSHDQSKTPSSEEEDPRTADAASPSESRKTPRASPAALSATVLKESMPTCTSRTESFTIETVGTESNKALASAQKADIVASESGSPLTADMRSLRARSDNCRSRKRKEGSGILGAKMAMQMQMTSQPLNDTNNNSNGLPDDDNGSDEDDLADDDENDDDDDDEDDDYLSDEIANIASPDVGPSDLGTAIICSWCQKDGTKLFTLATSAGVKGFCSELCFTQCRRASFKKNKVCDWCKHMRHKVNFVDFQEGNLQLQFCNEKCLNQYKMNIFCTEARQHLEQIQKMTGDGESKVTGSERSKGEILITPELWLSGNSSATNEIKTESSESCDEDDLEDVSHEMNEDRDEEKEPGELRERKGSVDSLRRSKRGASLDQLNKTVLSISKISRDDQRVSGTNENPLSEGNDEMFTGHKIRGAGGGKNHDSSRVQPSPTTSPAASNSRMGPQKQSQRRSRERIRRLLVGEPEERAGSPQTERADSTINPQRFHRLEPGAARVAGTPTAATALPEHQRMLNHPMLQHWATSQLLAMMPSISSSLQAPLATQSAAAHLASLGYASSSQMLYPALFGAAALQRPPASGETAAMQFQAARGTLPNAQTHGPNGFRTEDMASTLPAHNAGSDNLRSANPSPLSPSTSRSSNDTPGPTSTLPTSTLPHDFLQLMTNANSLGQGEDARLYHSYFGIHPRMPLPVNPHQFPRPPNFPCNTSSAHTETLHSNSATAGQGQGRPNGRAPRHPNAPLINQPIPPNLPQLPGVPPVTVLIPYPVAVPIPIPIPIPLPIAPEKLFAFFEEKSKRAQVASSSEGVTCPKERSAASRHRSRSSSSSGSKMSASSPLIVSPIPRPSAVTGIAPSGGRASSSSSISSSRGDQFVAASASGNQLDGSDSITMLRRDIGKMPLLLPQDFVSSSSLGSAVSPSLKRPAHPSSHNLQLQTLSIDLSKRARTQSSSFSHVDEDEAMDLRKISSKSESPSRISCNVKSENLGNLANSQGLHLSEDESISLRENRASSPSFQSKSFPPRIHIVLNEQPPLNIGSDAQRNNTAVSGTLPPLLDQSTYSSRRSRILDAPSVPRKTHSPSPERRYVRTVPRDMVEAARRRGLRARVRTK</sequence>
<feature type="compositionally biased region" description="Basic residues" evidence="1">
    <location>
        <begin position="489"/>
        <end position="499"/>
    </location>
</feature>
<protein>
    <submittedName>
        <fullName evidence="2">Sine oculis-binding-like protein</fullName>
    </submittedName>
</protein>
<dbReference type="Proteomes" id="UP000735302">
    <property type="component" value="Unassembled WGS sequence"/>
</dbReference>
<feature type="compositionally biased region" description="Basic and acidic residues" evidence="1">
    <location>
        <begin position="391"/>
        <end position="405"/>
    </location>
</feature>
<dbReference type="GO" id="GO:0005634">
    <property type="term" value="C:nucleus"/>
    <property type="evidence" value="ECO:0007669"/>
    <property type="project" value="TreeGrafter"/>
</dbReference>
<feature type="compositionally biased region" description="Basic and acidic residues" evidence="1">
    <location>
        <begin position="1117"/>
        <end position="1135"/>
    </location>
</feature>
<feature type="compositionally biased region" description="Low complexity" evidence="1">
    <location>
        <begin position="861"/>
        <end position="873"/>
    </location>
</feature>
<feature type="region of interest" description="Disordered" evidence="1">
    <location>
        <begin position="837"/>
        <end position="904"/>
    </location>
</feature>
<accession>A0AAV3Y5W6</accession>
<keyword evidence="3" id="KW-1185">Reference proteome</keyword>
<proteinExistence type="predicted"/>
<feature type="region of interest" description="Disordered" evidence="1">
    <location>
        <begin position="1069"/>
        <end position="1146"/>
    </location>
</feature>
<feature type="region of interest" description="Disordered" evidence="1">
    <location>
        <begin position="166"/>
        <end position="206"/>
    </location>
</feature>